<gene>
    <name evidence="2" type="ORF">S03H2_08845</name>
</gene>
<protein>
    <submittedName>
        <fullName evidence="2">Uncharacterized protein</fullName>
    </submittedName>
</protein>
<evidence type="ECO:0000256" key="1">
    <source>
        <dbReference type="SAM" id="MobiDB-lite"/>
    </source>
</evidence>
<feature type="region of interest" description="Disordered" evidence="1">
    <location>
        <begin position="52"/>
        <end position="74"/>
    </location>
</feature>
<accession>X1ESA3</accession>
<name>X1ESA3_9ZZZZ</name>
<dbReference type="AlphaFoldDB" id="X1ESA3"/>
<sequence length="74" mass="8116">MGFLTDLWNQISEFFGIEAVDSIVPEEPPKAYEPVESVTPLPEKPVAEIPVEEIEPLPVEPVSEPTTIGEQGRA</sequence>
<evidence type="ECO:0000313" key="2">
    <source>
        <dbReference type="EMBL" id="GAH20029.1"/>
    </source>
</evidence>
<comment type="caution">
    <text evidence="2">The sequence shown here is derived from an EMBL/GenBank/DDBJ whole genome shotgun (WGS) entry which is preliminary data.</text>
</comment>
<proteinExistence type="predicted"/>
<feature type="compositionally biased region" description="Low complexity" evidence="1">
    <location>
        <begin position="56"/>
        <end position="65"/>
    </location>
</feature>
<reference evidence="2" key="1">
    <citation type="journal article" date="2014" name="Front. Microbiol.">
        <title>High frequency of phylogenetically diverse reductive dehalogenase-homologous genes in deep subseafloor sedimentary metagenomes.</title>
        <authorList>
            <person name="Kawai M."/>
            <person name="Futagami T."/>
            <person name="Toyoda A."/>
            <person name="Takaki Y."/>
            <person name="Nishi S."/>
            <person name="Hori S."/>
            <person name="Arai W."/>
            <person name="Tsubouchi T."/>
            <person name="Morono Y."/>
            <person name="Uchiyama I."/>
            <person name="Ito T."/>
            <person name="Fujiyama A."/>
            <person name="Inagaki F."/>
            <person name="Takami H."/>
        </authorList>
    </citation>
    <scope>NUCLEOTIDE SEQUENCE</scope>
    <source>
        <strain evidence="2">Expedition CK06-06</strain>
    </source>
</reference>
<dbReference type="EMBL" id="BARU01004377">
    <property type="protein sequence ID" value="GAH20029.1"/>
    <property type="molecule type" value="Genomic_DNA"/>
</dbReference>
<feature type="non-terminal residue" evidence="2">
    <location>
        <position position="74"/>
    </location>
</feature>
<organism evidence="2">
    <name type="scientific">marine sediment metagenome</name>
    <dbReference type="NCBI Taxonomy" id="412755"/>
    <lineage>
        <taxon>unclassified sequences</taxon>
        <taxon>metagenomes</taxon>
        <taxon>ecological metagenomes</taxon>
    </lineage>
</organism>